<evidence type="ECO:0000256" key="3">
    <source>
        <dbReference type="ARBA" id="ARBA00012759"/>
    </source>
</evidence>
<dbReference type="GO" id="GO:0071108">
    <property type="term" value="P:protein K48-linked deubiquitination"/>
    <property type="evidence" value="ECO:0007669"/>
    <property type="project" value="TreeGrafter"/>
</dbReference>
<dbReference type="GO" id="GO:0043130">
    <property type="term" value="F:ubiquitin binding"/>
    <property type="evidence" value="ECO:0007669"/>
    <property type="project" value="TreeGrafter"/>
</dbReference>
<evidence type="ECO:0000256" key="2">
    <source>
        <dbReference type="ARBA" id="ARBA00006579"/>
    </source>
</evidence>
<evidence type="ECO:0000256" key="5">
    <source>
        <dbReference type="ARBA" id="ARBA00022786"/>
    </source>
</evidence>
<organism evidence="9 10">
    <name type="scientific">Prunus armeniaca</name>
    <name type="common">Apricot</name>
    <name type="synonym">Armeniaca vulgaris</name>
    <dbReference type="NCBI Taxonomy" id="36596"/>
    <lineage>
        <taxon>Eukaryota</taxon>
        <taxon>Viridiplantae</taxon>
        <taxon>Streptophyta</taxon>
        <taxon>Embryophyta</taxon>
        <taxon>Tracheophyta</taxon>
        <taxon>Spermatophyta</taxon>
        <taxon>Magnoliopsida</taxon>
        <taxon>eudicotyledons</taxon>
        <taxon>Gunneridae</taxon>
        <taxon>Pentapetalae</taxon>
        <taxon>rosids</taxon>
        <taxon>fabids</taxon>
        <taxon>Rosales</taxon>
        <taxon>Rosaceae</taxon>
        <taxon>Amygdaloideae</taxon>
        <taxon>Amygdaleae</taxon>
        <taxon>Prunus</taxon>
    </lineage>
</organism>
<keyword evidence="5" id="KW-0833">Ubl conjugation pathway</keyword>
<evidence type="ECO:0000313" key="10">
    <source>
        <dbReference type="Proteomes" id="UP000507245"/>
    </source>
</evidence>
<dbReference type="InterPro" id="IPR019400">
    <property type="entry name" value="Peptidase_C65_otubain"/>
</dbReference>
<dbReference type="EC" id="3.4.19.12" evidence="3"/>
<dbReference type="Pfam" id="PF10275">
    <property type="entry name" value="Peptidase_C65"/>
    <property type="match status" value="1"/>
</dbReference>
<dbReference type="Gene3D" id="3.30.200.60">
    <property type="entry name" value="Peptidase C65 Otubain, subdomain 1"/>
    <property type="match status" value="1"/>
</dbReference>
<dbReference type="CDD" id="cd22765">
    <property type="entry name" value="AtOTU1-like"/>
    <property type="match status" value="1"/>
</dbReference>
<dbReference type="InterPro" id="IPR038765">
    <property type="entry name" value="Papain-like_cys_pep_sf"/>
</dbReference>
<evidence type="ECO:0000259" key="8">
    <source>
        <dbReference type="PROSITE" id="PS50802"/>
    </source>
</evidence>
<keyword evidence="7" id="KW-0788">Thiol protease</keyword>
<proteinExistence type="inferred from homology"/>
<dbReference type="InterPro" id="IPR042467">
    <property type="entry name" value="Peptidase_C65_otubain_sub2"/>
</dbReference>
<evidence type="ECO:0000256" key="6">
    <source>
        <dbReference type="ARBA" id="ARBA00022801"/>
    </source>
</evidence>
<dbReference type="InterPro" id="IPR042468">
    <property type="entry name" value="Peptidase_C65_otubain_sub1"/>
</dbReference>
<dbReference type="Proteomes" id="UP000507245">
    <property type="component" value="Unassembled WGS sequence"/>
</dbReference>
<dbReference type="GO" id="GO:0006508">
    <property type="term" value="P:proteolysis"/>
    <property type="evidence" value="ECO:0007669"/>
    <property type="project" value="UniProtKB-KW"/>
</dbReference>
<keyword evidence="4" id="KW-0645">Protease</keyword>
<feature type="domain" description="OTU" evidence="8">
    <location>
        <begin position="216"/>
        <end position="433"/>
    </location>
</feature>
<dbReference type="Gene3D" id="1.20.1300.20">
    <property type="entry name" value="Peptidase C65 Otubain, subdomain 2"/>
    <property type="match status" value="1"/>
</dbReference>
<evidence type="ECO:0000256" key="7">
    <source>
        <dbReference type="ARBA" id="ARBA00022807"/>
    </source>
</evidence>
<dbReference type="PANTHER" id="PTHR12931">
    <property type="entry name" value="UBIQUITIN THIOLESTERASE PROTEIN OTUB"/>
    <property type="match status" value="1"/>
</dbReference>
<evidence type="ECO:0000313" key="9">
    <source>
        <dbReference type="EMBL" id="CAB4294535.1"/>
    </source>
</evidence>
<evidence type="ECO:0000256" key="1">
    <source>
        <dbReference type="ARBA" id="ARBA00000707"/>
    </source>
</evidence>
<dbReference type="GO" id="GO:0004843">
    <property type="term" value="F:cysteine-type deubiquitinase activity"/>
    <property type="evidence" value="ECO:0007669"/>
    <property type="project" value="UniProtKB-EC"/>
</dbReference>
<comment type="similarity">
    <text evidence="2">Belongs to the peptidase C65 family.</text>
</comment>
<dbReference type="OrthoDB" id="18915at2759"/>
<comment type="catalytic activity">
    <reaction evidence="1">
        <text>Thiol-dependent hydrolysis of ester, thioester, amide, peptide and isopeptide bonds formed by the C-terminal Gly of ubiquitin (a 76-residue protein attached to proteins as an intracellular targeting signal).</text>
        <dbReference type="EC" id="3.4.19.12"/>
    </reaction>
</comment>
<dbReference type="EMBL" id="CAEKKB010000001">
    <property type="protein sequence ID" value="CAB4294535.1"/>
    <property type="molecule type" value="Genomic_DNA"/>
</dbReference>
<dbReference type="PROSITE" id="PS50802">
    <property type="entry name" value="OTU"/>
    <property type="match status" value="1"/>
</dbReference>
<gene>
    <name evidence="9" type="ORF">ORAREDHAP_LOCUS5403</name>
</gene>
<dbReference type="GO" id="GO:0005634">
    <property type="term" value="C:nucleus"/>
    <property type="evidence" value="ECO:0007669"/>
    <property type="project" value="TreeGrafter"/>
</dbReference>
<accession>A0A6J5W406</accession>
<name>A0A6J5W406_PRUAR</name>
<evidence type="ECO:0000256" key="4">
    <source>
        <dbReference type="ARBA" id="ARBA00022670"/>
    </source>
</evidence>
<sequence length="433" mass="48286">MDHAQLGEHFLFLDPSQNVAGTRCGRWSVAVIFQPLSSEEVARHRCCAAGKSKRRCAPILGSLERGLGKSQGVNGFLHSHQTGLRNFLMSQKGRDYVLGICDFSLEWRVSHSTSNSIPDPVTTRRCSLPKTMQNQDGVQVDGEVESATSVPTPEFDEWANFGDQDIMQQHSAIRAEEAEKIPFLGDKEPLSSLAAEYQSGSAILLEKIKVLGEQYAAIRRTRGDGNCFFRSFMFSYLEHILESQDQSEVDRIKANVEQCRKTLQSLGYADFTFEDFFALFLEQLDSVLQGNEASISHDELILRSRDQSVSDYVVMFFRFVTSGEIRKRAEFFEPFILGLTNATVEQFCKSSVEPMGEESDHVHITALSDALGVPIRVVYLDRSSCDTGGVSVNHHDFVPAGSDLPNASGGSEKVSPFITLLYRPGHYDILYPK</sequence>
<keyword evidence="10" id="KW-1185">Reference proteome</keyword>
<dbReference type="SUPFAM" id="SSF54001">
    <property type="entry name" value="Cysteine proteinases"/>
    <property type="match status" value="1"/>
</dbReference>
<dbReference type="AlphaFoldDB" id="A0A6J5W406"/>
<dbReference type="InterPro" id="IPR003323">
    <property type="entry name" value="OTU_dom"/>
</dbReference>
<keyword evidence="6" id="KW-0378">Hydrolase</keyword>
<dbReference type="PANTHER" id="PTHR12931:SF15">
    <property type="entry name" value="UBIQUITIN THIOESTERASE OTUBAIN-LIKE"/>
    <property type="match status" value="1"/>
</dbReference>
<dbReference type="FunFam" id="1.20.1300.20:FF:000001">
    <property type="entry name" value="Ubiquitin thioesterase OTUB1"/>
    <property type="match status" value="1"/>
</dbReference>
<reference evidence="10" key="1">
    <citation type="journal article" date="2020" name="Genome Biol.">
        <title>Gamete binning: chromosome-level and haplotype-resolved genome assembly enabled by high-throughput single-cell sequencing of gamete genomes.</title>
        <authorList>
            <person name="Campoy J.A."/>
            <person name="Sun H."/>
            <person name="Goel M."/>
            <person name="Jiao W.-B."/>
            <person name="Folz-Donahue K."/>
            <person name="Wang N."/>
            <person name="Rubio M."/>
            <person name="Liu C."/>
            <person name="Kukat C."/>
            <person name="Ruiz D."/>
            <person name="Huettel B."/>
            <person name="Schneeberger K."/>
        </authorList>
    </citation>
    <scope>NUCLEOTIDE SEQUENCE [LARGE SCALE GENOMIC DNA]</scope>
    <source>
        <strain evidence="10">cv. Rojo Pasion</strain>
    </source>
</reference>
<protein>
    <recommendedName>
        <fullName evidence="3">ubiquitinyl hydrolase 1</fullName>
        <ecNumber evidence="3">3.4.19.12</ecNumber>
    </recommendedName>
</protein>